<organism evidence="2">
    <name type="scientific">Tanacetum cinerariifolium</name>
    <name type="common">Dalmatian daisy</name>
    <name type="synonym">Chrysanthemum cinerariifolium</name>
    <dbReference type="NCBI Taxonomy" id="118510"/>
    <lineage>
        <taxon>Eukaryota</taxon>
        <taxon>Viridiplantae</taxon>
        <taxon>Streptophyta</taxon>
        <taxon>Embryophyta</taxon>
        <taxon>Tracheophyta</taxon>
        <taxon>Spermatophyta</taxon>
        <taxon>Magnoliopsida</taxon>
        <taxon>eudicotyledons</taxon>
        <taxon>Gunneridae</taxon>
        <taxon>Pentapetalae</taxon>
        <taxon>asterids</taxon>
        <taxon>campanulids</taxon>
        <taxon>Asterales</taxon>
        <taxon>Asteraceae</taxon>
        <taxon>Asteroideae</taxon>
        <taxon>Anthemideae</taxon>
        <taxon>Anthemidinae</taxon>
        <taxon>Tanacetum</taxon>
    </lineage>
</organism>
<name>A0A699SMZ8_TANCI</name>
<sequence>PNKTDDDVADAAFGVKENKNDVHVSANGSDKSANKKHDAKAKRDDKGKSHVDSPIGVRDLRAEFKEFSFNSSNRVTADSAPVNAAGPNPTNKTHSFNT</sequence>
<reference evidence="2" key="1">
    <citation type="journal article" date="2019" name="Sci. Rep.">
        <title>Draft genome of Tanacetum cinerariifolium, the natural source of mosquito coil.</title>
        <authorList>
            <person name="Yamashiro T."/>
            <person name="Shiraishi A."/>
            <person name="Satake H."/>
            <person name="Nakayama K."/>
        </authorList>
    </citation>
    <scope>NUCLEOTIDE SEQUENCE</scope>
</reference>
<feature type="region of interest" description="Disordered" evidence="1">
    <location>
        <begin position="72"/>
        <end position="98"/>
    </location>
</feature>
<accession>A0A699SMZ8</accession>
<feature type="non-terminal residue" evidence="2">
    <location>
        <position position="1"/>
    </location>
</feature>
<feature type="compositionally biased region" description="Basic and acidic residues" evidence="1">
    <location>
        <begin position="32"/>
        <end position="51"/>
    </location>
</feature>
<comment type="caution">
    <text evidence="2">The sequence shown here is derived from an EMBL/GenBank/DDBJ whole genome shotgun (WGS) entry which is preliminary data.</text>
</comment>
<proteinExistence type="predicted"/>
<feature type="non-terminal residue" evidence="2">
    <location>
        <position position="98"/>
    </location>
</feature>
<evidence type="ECO:0000313" key="2">
    <source>
        <dbReference type="EMBL" id="GFC98809.1"/>
    </source>
</evidence>
<dbReference type="EMBL" id="BKCJ011174288">
    <property type="protein sequence ID" value="GFC98809.1"/>
    <property type="molecule type" value="Genomic_DNA"/>
</dbReference>
<feature type="compositionally biased region" description="Polar residues" evidence="1">
    <location>
        <begin position="88"/>
        <end position="98"/>
    </location>
</feature>
<dbReference type="AlphaFoldDB" id="A0A699SMZ8"/>
<feature type="region of interest" description="Disordered" evidence="1">
    <location>
        <begin position="1"/>
        <end position="54"/>
    </location>
</feature>
<gene>
    <name evidence="2" type="ORF">Tci_870779</name>
</gene>
<evidence type="ECO:0000256" key="1">
    <source>
        <dbReference type="SAM" id="MobiDB-lite"/>
    </source>
</evidence>
<protein>
    <submittedName>
        <fullName evidence="2">Uncharacterized protein</fullName>
    </submittedName>
</protein>